<accession>A0A6B0TN69</accession>
<sequence>MLIPLPDTIVIFGSYFPAWIFCLLAGLALPIAGHFALLRAGLIPAVPLLPLFYLLLWLSGGLALWLIFFGRW</sequence>
<evidence type="ECO:0000256" key="4">
    <source>
        <dbReference type="ARBA" id="ARBA00022475"/>
    </source>
</evidence>
<evidence type="ECO:0000256" key="5">
    <source>
        <dbReference type="ARBA" id="ARBA00022692"/>
    </source>
</evidence>
<dbReference type="GO" id="GO:0016020">
    <property type="term" value="C:membrane"/>
    <property type="evidence" value="ECO:0007669"/>
    <property type="project" value="UniProtKB-SubCell"/>
</dbReference>
<reference evidence="12 13" key="1">
    <citation type="submission" date="2019-12" db="EMBL/GenBank/DDBJ databases">
        <title>Strain KN286 was isolated from seawater, which was collected from Caroline Seamount in the tropical western Pacific.</title>
        <authorList>
            <person name="Wang Q."/>
        </authorList>
    </citation>
    <scope>NUCLEOTIDE SEQUENCE [LARGE SCALE GENOMIC DNA]</scope>
    <source>
        <strain evidence="12 13">KN286</strain>
    </source>
</reference>
<dbReference type="Pfam" id="PF17090">
    <property type="entry name" value="Ytca"/>
    <property type="match status" value="1"/>
</dbReference>
<comment type="similarity">
    <text evidence="2">Belongs to the YtcA family.</text>
</comment>
<keyword evidence="13" id="KW-1185">Reference proteome</keyword>
<feature type="transmembrane region" description="Helical" evidence="11">
    <location>
        <begin position="50"/>
        <end position="69"/>
    </location>
</feature>
<keyword evidence="7 11" id="KW-1133">Transmembrane helix</keyword>
<comment type="subcellular location">
    <subcellularLocation>
        <location evidence="1">Membrane</location>
        <topology evidence="1">Multi-pass membrane protein</topology>
    </subcellularLocation>
</comment>
<evidence type="ECO:0000256" key="8">
    <source>
        <dbReference type="ARBA" id="ARBA00023136"/>
    </source>
</evidence>
<evidence type="ECO:0000313" key="12">
    <source>
        <dbReference type="EMBL" id="MXU66050.1"/>
    </source>
</evidence>
<proteinExistence type="inferred from homology"/>
<evidence type="ECO:0000256" key="10">
    <source>
        <dbReference type="ARBA" id="ARBA00023288"/>
    </source>
</evidence>
<gene>
    <name evidence="12" type="ORF">GSH16_11360</name>
</gene>
<evidence type="ECO:0000256" key="3">
    <source>
        <dbReference type="ARBA" id="ARBA00021237"/>
    </source>
</evidence>
<keyword evidence="9" id="KW-0564">Palmitate</keyword>
<evidence type="ECO:0000256" key="7">
    <source>
        <dbReference type="ARBA" id="ARBA00022989"/>
    </source>
</evidence>
<keyword evidence="8 11" id="KW-0472">Membrane</keyword>
<keyword evidence="5 11" id="KW-0812">Transmembrane</keyword>
<dbReference type="InterPro" id="IPR031381">
    <property type="entry name" value="YtcA"/>
</dbReference>
<dbReference type="RefSeq" id="WP_160855082.1">
    <property type="nucleotide sequence ID" value="NZ_WUWG01000003.1"/>
</dbReference>
<keyword evidence="10" id="KW-0449">Lipoprotein</keyword>
<feature type="transmembrane region" description="Helical" evidence="11">
    <location>
        <begin position="16"/>
        <end position="38"/>
    </location>
</feature>
<dbReference type="EMBL" id="WUWG01000003">
    <property type="protein sequence ID" value="MXU66050.1"/>
    <property type="molecule type" value="Genomic_DNA"/>
</dbReference>
<keyword evidence="4" id="KW-1003">Cell membrane</keyword>
<organism evidence="12 13">
    <name type="scientific">Oceanomicrobium pacificus</name>
    <dbReference type="NCBI Taxonomy" id="2692916"/>
    <lineage>
        <taxon>Bacteria</taxon>
        <taxon>Pseudomonadati</taxon>
        <taxon>Pseudomonadota</taxon>
        <taxon>Alphaproteobacteria</taxon>
        <taxon>Rhodobacterales</taxon>
        <taxon>Paracoccaceae</taxon>
        <taxon>Oceanomicrobium</taxon>
    </lineage>
</organism>
<comment type="caution">
    <text evidence="12">The sequence shown here is derived from an EMBL/GenBank/DDBJ whole genome shotgun (WGS) entry which is preliminary data.</text>
</comment>
<protein>
    <recommendedName>
        <fullName evidence="3">Uncharacterized protein YtcA</fullName>
    </recommendedName>
</protein>
<evidence type="ECO:0000256" key="6">
    <source>
        <dbReference type="ARBA" id="ARBA00022729"/>
    </source>
</evidence>
<evidence type="ECO:0000256" key="1">
    <source>
        <dbReference type="ARBA" id="ARBA00004141"/>
    </source>
</evidence>
<dbReference type="AlphaFoldDB" id="A0A6B0TN69"/>
<evidence type="ECO:0000313" key="13">
    <source>
        <dbReference type="Proteomes" id="UP000436016"/>
    </source>
</evidence>
<evidence type="ECO:0000256" key="2">
    <source>
        <dbReference type="ARBA" id="ARBA00008208"/>
    </source>
</evidence>
<evidence type="ECO:0000256" key="11">
    <source>
        <dbReference type="SAM" id="Phobius"/>
    </source>
</evidence>
<dbReference type="Proteomes" id="UP000436016">
    <property type="component" value="Unassembled WGS sequence"/>
</dbReference>
<keyword evidence="6" id="KW-0732">Signal</keyword>
<evidence type="ECO:0000256" key="9">
    <source>
        <dbReference type="ARBA" id="ARBA00023139"/>
    </source>
</evidence>
<name>A0A6B0TN69_9RHOB</name>